<dbReference type="PANTHER" id="PTHR35368">
    <property type="entry name" value="HYDROPEROXIDE REDUCTASE"/>
    <property type="match status" value="1"/>
</dbReference>
<dbReference type="Gene3D" id="3.30.300.20">
    <property type="match status" value="1"/>
</dbReference>
<gene>
    <name evidence="1" type="ORF">LC1Nh_0816</name>
</gene>
<dbReference type="EMBL" id="CP040089">
    <property type="protein sequence ID" value="QGA80700.1"/>
    <property type="molecule type" value="Genomic_DNA"/>
</dbReference>
<dbReference type="AlphaFoldDB" id="A0A5Q0UHM3"/>
<sequence>MKSKVHAESKNQTKVEVNVRGYSFEIDEPEAEGGTGSAPNPVEYELGALTGCLNVVAHLVAKEKGVELESLEIDASGELNPAKFQGKETDERAGFQEIELNIKAEADTDDETLREIFEEAEKRCPVRDNINHETPVELNINT</sequence>
<dbReference type="InterPro" id="IPR003718">
    <property type="entry name" value="OsmC/Ohr_fam"/>
</dbReference>
<dbReference type="InterPro" id="IPR015946">
    <property type="entry name" value="KH_dom-like_a/b"/>
</dbReference>
<dbReference type="Pfam" id="PF02566">
    <property type="entry name" value="OsmC"/>
    <property type="match status" value="1"/>
</dbReference>
<dbReference type="InterPro" id="IPR036102">
    <property type="entry name" value="OsmC/Ohrsf"/>
</dbReference>
<protein>
    <submittedName>
        <fullName evidence="1">OsmC family peroxiredoxin</fullName>
    </submittedName>
</protein>
<dbReference type="InterPro" id="IPR052924">
    <property type="entry name" value="OsmC/Ohr_hydroprdx_reductase"/>
</dbReference>
<name>A0A5Q0UHM3_9ARCH</name>
<evidence type="ECO:0000313" key="2">
    <source>
        <dbReference type="Proteomes" id="UP000377803"/>
    </source>
</evidence>
<dbReference type="SUPFAM" id="SSF82784">
    <property type="entry name" value="OsmC-like"/>
    <property type="match status" value="1"/>
</dbReference>
<dbReference type="Proteomes" id="UP000377803">
    <property type="component" value="Chromosome"/>
</dbReference>
<dbReference type="PANTHER" id="PTHR35368:SF1">
    <property type="entry name" value="HYDROPEROXIDE REDUCTASE"/>
    <property type="match status" value="1"/>
</dbReference>
<dbReference type="KEGG" id="ncon:LC1Nh_0816"/>
<organism evidence="1 2">
    <name type="scientific">Candidatus Nanohalobium constans</name>
    <dbReference type="NCBI Taxonomy" id="2565781"/>
    <lineage>
        <taxon>Archaea</taxon>
        <taxon>Candidatus Nanohalarchaeota</taxon>
        <taxon>Candidatus Nanohalobia</taxon>
        <taxon>Candidatus Nanohalobiales</taxon>
        <taxon>Candidatus Nanohalobiaceae</taxon>
        <taxon>Candidatus Nanohalobium</taxon>
    </lineage>
</organism>
<reference evidence="2" key="1">
    <citation type="submission" date="2019-05" db="EMBL/GenBank/DDBJ databases">
        <title>Candidatus Nanohalobium constans, a novel model system to study the DPANN nano-sized archaea: genomic and physiological characterization of a nanoarchaeon co-cultured with its chitinotrophic host.</title>
        <authorList>
            <person name="La Cono V."/>
            <person name="Arcadi E."/>
            <person name="Crisafi F."/>
            <person name="Denaro R."/>
            <person name="La Spada G."/>
            <person name="Messina E."/>
            <person name="Smedile F."/>
            <person name="Toshchakov S.V."/>
            <person name="Shevchenko M.A."/>
            <person name="Golyshin P.N."/>
            <person name="Golyshina O.V."/>
            <person name="Ferrer M."/>
            <person name="Rohde M."/>
            <person name="Mushegian A."/>
            <person name="Sorokin D.Y."/>
            <person name="Giuliano L."/>
            <person name="Yakimov M.M."/>
        </authorList>
    </citation>
    <scope>NUCLEOTIDE SEQUENCE [LARGE SCALE GENOMIC DNA]</scope>
    <source>
        <strain evidence="2">LC1Nh</strain>
    </source>
</reference>
<evidence type="ECO:0000313" key="1">
    <source>
        <dbReference type="EMBL" id="QGA80700.1"/>
    </source>
</evidence>
<proteinExistence type="predicted"/>
<dbReference type="GeneID" id="42365205"/>
<dbReference type="RefSeq" id="WP_153550441.1">
    <property type="nucleotide sequence ID" value="NZ_CP040089.1"/>
</dbReference>
<dbReference type="OrthoDB" id="106754at2157"/>
<keyword evidence="2" id="KW-1185">Reference proteome</keyword>
<accession>A0A5Q0UHM3</accession>